<reference evidence="1" key="2">
    <citation type="submission" date="2020-05" db="UniProtKB">
        <authorList>
            <consortium name="EnsemblMetazoa"/>
        </authorList>
    </citation>
    <scope>IDENTIFICATION</scope>
    <source>
        <strain evidence="1">IAEA</strain>
    </source>
</reference>
<dbReference type="EnsemblMetazoa" id="GBRI040687-RA">
    <property type="protein sequence ID" value="GBRI040687-PA"/>
    <property type="gene ID" value="GBRI040687"/>
</dbReference>
<proteinExistence type="predicted"/>
<accession>A0A1A9X1G7</accession>
<keyword evidence="2" id="KW-1185">Reference proteome</keyword>
<organism evidence="1 2">
    <name type="scientific">Glossina brevipalpis</name>
    <dbReference type="NCBI Taxonomy" id="37001"/>
    <lineage>
        <taxon>Eukaryota</taxon>
        <taxon>Metazoa</taxon>
        <taxon>Ecdysozoa</taxon>
        <taxon>Arthropoda</taxon>
        <taxon>Hexapoda</taxon>
        <taxon>Insecta</taxon>
        <taxon>Pterygota</taxon>
        <taxon>Neoptera</taxon>
        <taxon>Endopterygota</taxon>
        <taxon>Diptera</taxon>
        <taxon>Brachycera</taxon>
        <taxon>Muscomorpha</taxon>
        <taxon>Hippoboscoidea</taxon>
        <taxon>Glossinidae</taxon>
        <taxon>Glossina</taxon>
    </lineage>
</organism>
<dbReference type="AlphaFoldDB" id="A0A1A9X1G7"/>
<sequence>MFGPANCSLAFTRSFLRADKQRENTASPIKVTEQSLKVHAILEWFGIKFSNIFGRGTTSISGSKTRCLARDKCSSSSSSSSSLPRGFNMPLGSNNFFTSRIIAMASGLLEYFKRASDNIISSQTGTAPPTKPVLPPCGHIAKCRLLQYFKISDISCVVPGLKTNLLSPRTPRKKSTL</sequence>
<evidence type="ECO:0000313" key="1">
    <source>
        <dbReference type="EnsemblMetazoa" id="GBRI040687-PA"/>
    </source>
</evidence>
<dbReference type="VEuPathDB" id="VectorBase:GBRI040687"/>
<evidence type="ECO:0000313" key="2">
    <source>
        <dbReference type="Proteomes" id="UP000091820"/>
    </source>
</evidence>
<protein>
    <submittedName>
        <fullName evidence="1">Uncharacterized protein</fullName>
    </submittedName>
</protein>
<dbReference type="Proteomes" id="UP000091820">
    <property type="component" value="Unassembled WGS sequence"/>
</dbReference>
<reference evidence="2" key="1">
    <citation type="submission" date="2014-03" db="EMBL/GenBank/DDBJ databases">
        <authorList>
            <person name="Aksoy S."/>
            <person name="Warren W."/>
            <person name="Wilson R.K."/>
        </authorList>
    </citation>
    <scope>NUCLEOTIDE SEQUENCE [LARGE SCALE GENOMIC DNA]</scope>
    <source>
        <strain evidence="2">IAEA</strain>
    </source>
</reference>
<name>A0A1A9X1G7_9MUSC</name>